<protein>
    <submittedName>
        <fullName evidence="1">Uncharacterized protein</fullName>
    </submittedName>
</protein>
<dbReference type="AlphaFoldDB" id="A0A1I6RMT0"/>
<gene>
    <name evidence="1" type="ORF">SAMN04487906_1175</name>
</gene>
<evidence type="ECO:0000313" key="1">
    <source>
        <dbReference type="EMBL" id="SFS65956.1"/>
    </source>
</evidence>
<dbReference type="EMBL" id="FPAG01000003">
    <property type="protein sequence ID" value="SFS65956.1"/>
    <property type="molecule type" value="Genomic_DNA"/>
</dbReference>
<sequence>MNDFRYRPKDDYIPKANWEELFVLTEHWQSDLEFYQDDLKFLNHLIDKYFIWLTDKKHIDKVRDLEVNLLEITKRCESLLGQTSKHLTHIEEIMSDPFTYDAQKFREEHQLLEDAISDFIKQFRKSRKAAFAITEYVIDSEKLSYLLKD</sequence>
<dbReference type="RefSeq" id="WP_074977607.1">
    <property type="nucleotide sequence ID" value="NZ_FPAG01000003.1"/>
</dbReference>
<dbReference type="Proteomes" id="UP000183209">
    <property type="component" value="Unassembled WGS sequence"/>
</dbReference>
<accession>A0A1I6RMT0</accession>
<dbReference type="OrthoDB" id="1441145at2"/>
<proteinExistence type="predicted"/>
<organism evidence="1 2">
    <name type="scientific">Zhouia amylolytica</name>
    <dbReference type="NCBI Taxonomy" id="376730"/>
    <lineage>
        <taxon>Bacteria</taxon>
        <taxon>Pseudomonadati</taxon>
        <taxon>Bacteroidota</taxon>
        <taxon>Flavobacteriia</taxon>
        <taxon>Flavobacteriales</taxon>
        <taxon>Flavobacteriaceae</taxon>
        <taxon>Zhouia</taxon>
    </lineage>
</organism>
<name>A0A1I6RMT0_9FLAO</name>
<evidence type="ECO:0000313" key="2">
    <source>
        <dbReference type="Proteomes" id="UP000183209"/>
    </source>
</evidence>
<reference evidence="1 2" key="1">
    <citation type="submission" date="2016-10" db="EMBL/GenBank/DDBJ databases">
        <authorList>
            <person name="de Groot N.N."/>
        </authorList>
    </citation>
    <scope>NUCLEOTIDE SEQUENCE [LARGE SCALE GENOMIC DNA]</scope>
    <source>
        <strain evidence="1 2">CGMCC 1.6114</strain>
    </source>
</reference>